<organism evidence="1 2">
    <name type="scientific">Ureibacillus manganicus DSM 26584</name>
    <dbReference type="NCBI Taxonomy" id="1384049"/>
    <lineage>
        <taxon>Bacteria</taxon>
        <taxon>Bacillati</taxon>
        <taxon>Bacillota</taxon>
        <taxon>Bacilli</taxon>
        <taxon>Bacillales</taxon>
        <taxon>Caryophanaceae</taxon>
        <taxon>Ureibacillus</taxon>
    </lineage>
</organism>
<dbReference type="EMBL" id="JPVN01000008">
    <property type="protein sequence ID" value="KGR79032.1"/>
    <property type="molecule type" value="Genomic_DNA"/>
</dbReference>
<name>A0A0A3IW30_9BACL</name>
<evidence type="ECO:0000313" key="2">
    <source>
        <dbReference type="Proteomes" id="UP000030416"/>
    </source>
</evidence>
<proteinExistence type="predicted"/>
<dbReference type="AlphaFoldDB" id="A0A0A3IW30"/>
<dbReference type="eggNOG" id="ENOG50301QT">
    <property type="taxonomic scope" value="Bacteria"/>
</dbReference>
<reference evidence="1 2" key="1">
    <citation type="submission" date="2014-02" db="EMBL/GenBank/DDBJ databases">
        <title>Draft genome sequence of Lysinibacillus manganicus DSM 26584T.</title>
        <authorList>
            <person name="Zhang F."/>
            <person name="Wang G."/>
            <person name="Zhang L."/>
        </authorList>
    </citation>
    <scope>NUCLEOTIDE SEQUENCE [LARGE SCALE GENOMIC DNA]</scope>
    <source>
        <strain evidence="1 2">DSM 26584</strain>
    </source>
</reference>
<dbReference type="STRING" id="1384049.CD29_08455"/>
<dbReference type="Proteomes" id="UP000030416">
    <property type="component" value="Unassembled WGS sequence"/>
</dbReference>
<evidence type="ECO:0008006" key="3">
    <source>
        <dbReference type="Google" id="ProtNLM"/>
    </source>
</evidence>
<dbReference type="RefSeq" id="WP_036185199.1">
    <property type="nucleotide sequence ID" value="NZ_AVDA01000008.1"/>
</dbReference>
<gene>
    <name evidence="1" type="ORF">CD29_08455</name>
</gene>
<keyword evidence="2" id="KW-1185">Reference proteome</keyword>
<comment type="caution">
    <text evidence="1">The sequence shown here is derived from an EMBL/GenBank/DDBJ whole genome shotgun (WGS) entry which is preliminary data.</text>
</comment>
<evidence type="ECO:0000313" key="1">
    <source>
        <dbReference type="EMBL" id="KGR79032.1"/>
    </source>
</evidence>
<sequence>MKKIILFILTTLLLTACIKNDVALEAKVSDFEGSGFKNKYGQLIILVEDGILVASSRMILSHEKTKKSSIDEVVEKENAESGTSNLFKIYNKGKIETKGSKYYVTLDDNISLEFEKTGQRIIKDSNGVVYFTQEFPNSNN</sequence>
<dbReference type="PROSITE" id="PS51257">
    <property type="entry name" value="PROKAR_LIPOPROTEIN"/>
    <property type="match status" value="1"/>
</dbReference>
<protein>
    <recommendedName>
        <fullName evidence="3">Lipoprotein</fullName>
    </recommendedName>
</protein>
<accession>A0A0A3IW30</accession>
<dbReference type="OrthoDB" id="2742190at2"/>